<feature type="region of interest" description="Disordered" evidence="1">
    <location>
        <begin position="1"/>
        <end position="102"/>
    </location>
</feature>
<feature type="compositionally biased region" description="Polar residues" evidence="1">
    <location>
        <begin position="61"/>
        <end position="74"/>
    </location>
</feature>
<protein>
    <submittedName>
        <fullName evidence="2">Uncharacterized protein</fullName>
    </submittedName>
</protein>
<evidence type="ECO:0000256" key="1">
    <source>
        <dbReference type="SAM" id="MobiDB-lite"/>
    </source>
</evidence>
<feature type="compositionally biased region" description="Basic and acidic residues" evidence="1">
    <location>
        <begin position="28"/>
        <end position="44"/>
    </location>
</feature>
<dbReference type="AlphaFoldDB" id="K0SHF6"/>
<evidence type="ECO:0000313" key="2">
    <source>
        <dbReference type="EMBL" id="EJK60446.1"/>
    </source>
</evidence>
<keyword evidence="3" id="KW-1185">Reference proteome</keyword>
<dbReference type="EMBL" id="AGNL01021095">
    <property type="protein sequence ID" value="EJK60446.1"/>
    <property type="molecule type" value="Genomic_DNA"/>
</dbReference>
<accession>K0SHF6</accession>
<proteinExistence type="predicted"/>
<feature type="non-terminal residue" evidence="2">
    <location>
        <position position="112"/>
    </location>
</feature>
<sequence length="112" mass="12239">MTDGRNDVTPLRENPASGEVIDLADTPIVKHDPGAAPEDHKQPMETDSEVEFISPSAVQHRPSSSSQHFDGQQATEDDDEIQMMGGNTTNANIDMPHMRSDCGLHKFVPDTI</sequence>
<comment type="caution">
    <text evidence="2">The sequence shown here is derived from an EMBL/GenBank/DDBJ whole genome shotgun (WGS) entry which is preliminary data.</text>
</comment>
<reference evidence="2 3" key="1">
    <citation type="journal article" date="2012" name="Genome Biol.">
        <title>Genome and low-iron response of an oceanic diatom adapted to chronic iron limitation.</title>
        <authorList>
            <person name="Lommer M."/>
            <person name="Specht M."/>
            <person name="Roy A.S."/>
            <person name="Kraemer L."/>
            <person name="Andreson R."/>
            <person name="Gutowska M.A."/>
            <person name="Wolf J."/>
            <person name="Bergner S.V."/>
            <person name="Schilhabel M.B."/>
            <person name="Klostermeier U.C."/>
            <person name="Beiko R.G."/>
            <person name="Rosenstiel P."/>
            <person name="Hippler M."/>
            <person name="Laroche J."/>
        </authorList>
    </citation>
    <scope>NUCLEOTIDE SEQUENCE [LARGE SCALE GENOMIC DNA]</scope>
    <source>
        <strain evidence="2 3">CCMP1005</strain>
    </source>
</reference>
<dbReference type="OrthoDB" id="204836at2759"/>
<name>K0SHF6_THAOC</name>
<organism evidence="2 3">
    <name type="scientific">Thalassiosira oceanica</name>
    <name type="common">Marine diatom</name>
    <dbReference type="NCBI Taxonomy" id="159749"/>
    <lineage>
        <taxon>Eukaryota</taxon>
        <taxon>Sar</taxon>
        <taxon>Stramenopiles</taxon>
        <taxon>Ochrophyta</taxon>
        <taxon>Bacillariophyta</taxon>
        <taxon>Coscinodiscophyceae</taxon>
        <taxon>Thalassiosirophycidae</taxon>
        <taxon>Thalassiosirales</taxon>
        <taxon>Thalassiosiraceae</taxon>
        <taxon>Thalassiosira</taxon>
    </lineage>
</organism>
<gene>
    <name evidence="2" type="ORF">THAOC_19200</name>
</gene>
<dbReference type="Proteomes" id="UP000266841">
    <property type="component" value="Unassembled WGS sequence"/>
</dbReference>
<evidence type="ECO:0000313" key="3">
    <source>
        <dbReference type="Proteomes" id="UP000266841"/>
    </source>
</evidence>